<reference evidence="5 6" key="1">
    <citation type="submission" date="2018-06" db="EMBL/GenBank/DDBJ databases">
        <title>Complete Genomes of Monosporascus.</title>
        <authorList>
            <person name="Robinson A.J."/>
            <person name="Natvig D.O."/>
        </authorList>
    </citation>
    <scope>NUCLEOTIDE SEQUENCE [LARGE SCALE GENOMIC DNA]</scope>
    <source>
        <strain evidence="5 6">CBS 609.92</strain>
    </source>
</reference>
<keyword evidence="3" id="KW-0285">Flavoprotein</keyword>
<dbReference type="Pfam" id="PF13450">
    <property type="entry name" value="NAD_binding_8"/>
    <property type="match status" value="1"/>
</dbReference>
<evidence type="ECO:0000259" key="4">
    <source>
        <dbReference type="PROSITE" id="PS51164"/>
    </source>
</evidence>
<dbReference type="PANTHER" id="PTHR47190:SF2">
    <property type="entry name" value="CELLOBIOSE DEHYDROGENASE (AFU_ORTHOLOGUE AFUA_2G17620)"/>
    <property type="match status" value="1"/>
</dbReference>
<dbReference type="PANTHER" id="PTHR47190">
    <property type="entry name" value="DEHYDROGENASE, PUTATIVE-RELATED"/>
    <property type="match status" value="1"/>
</dbReference>
<dbReference type="SUPFAM" id="SSF57180">
    <property type="entry name" value="Cellulose-binding domain"/>
    <property type="match status" value="1"/>
</dbReference>
<dbReference type="InterPro" id="IPR053208">
    <property type="entry name" value="GMC_Oxidoreductase_CD"/>
</dbReference>
<dbReference type="InterPro" id="IPR015920">
    <property type="entry name" value="Cellobiose_DH-like_cyt"/>
</dbReference>
<dbReference type="InterPro" id="IPR035971">
    <property type="entry name" value="CBD_sf"/>
</dbReference>
<evidence type="ECO:0000256" key="1">
    <source>
        <dbReference type="ARBA" id="ARBA00010790"/>
    </source>
</evidence>
<dbReference type="PROSITE" id="PS00562">
    <property type="entry name" value="CBM1_1"/>
    <property type="match status" value="1"/>
</dbReference>
<dbReference type="Proteomes" id="UP000294003">
    <property type="component" value="Unassembled WGS sequence"/>
</dbReference>
<dbReference type="Pfam" id="PF05199">
    <property type="entry name" value="GMC_oxred_C"/>
    <property type="match status" value="1"/>
</dbReference>
<comment type="similarity">
    <text evidence="1 3">Belongs to the GMC oxidoreductase family.</text>
</comment>
<dbReference type="Gene3D" id="3.30.410.10">
    <property type="entry name" value="Cholesterol Oxidase, domain 2"/>
    <property type="match status" value="1"/>
</dbReference>
<name>A0ABY0HDI1_9PEZI</name>
<evidence type="ECO:0000313" key="5">
    <source>
        <dbReference type="EMBL" id="RYO91005.1"/>
    </source>
</evidence>
<dbReference type="EMBL" id="QJNS01000046">
    <property type="protein sequence ID" value="RYO91005.1"/>
    <property type="molecule type" value="Genomic_DNA"/>
</dbReference>
<dbReference type="Gene3D" id="3.50.50.60">
    <property type="entry name" value="FAD/NAD(P)-binding domain"/>
    <property type="match status" value="1"/>
</dbReference>
<dbReference type="Pfam" id="PF16010">
    <property type="entry name" value="CDH-cyt"/>
    <property type="match status" value="1"/>
</dbReference>
<gene>
    <name evidence="5" type="ORF">DL762_002436</name>
</gene>
<dbReference type="SUPFAM" id="SSF51905">
    <property type="entry name" value="FAD/NAD(P)-binding domain"/>
    <property type="match status" value="1"/>
</dbReference>
<feature type="domain" description="CBM1" evidence="4">
    <location>
        <begin position="802"/>
        <end position="838"/>
    </location>
</feature>
<evidence type="ECO:0000313" key="6">
    <source>
        <dbReference type="Proteomes" id="UP000294003"/>
    </source>
</evidence>
<sequence>MPVPTQSSFSLTCAAPVAPALDQDVRLCLGQSGTPTVYTDPKTGIIFDTWIVPDRNSAPRGTFGVSVFWDPADVLKQCPSNSTALTGWCGVSLGGPMTNSLLLTAWPYKDEVLTSFRFATGYVAPELYTGNAKLTQISSSANQTHYSVIFRCQNCLSWNQSGASGSASTSSGVLVLGWANAFPAPTEPECASEASFPQHNNGEGIFGAQLDSNAANPSYSKWAELATATVTGSCGDATPTTTSSTTAGPTATGVPVPTGSVYDYIVVGSGAGGITVADKLSEAGKKVLLIEKGPPSSGRWGGNMKPEWLEGTNLTRFDVPGLCNEIWVNSNGIACTDTDQMAGCVVGGGTAVNAGLWWKPYELDWDYNFPNGWKAKDMKAATDRVFSRIPGSDTPSMDGKRYLQQGFDVLARGLKSSGWKEVTANNVPNQKHRTFSHSPFMFMNGERGGVMATYLVSANKRSNFDLWTNTAVKRVIRSGGHITGVEVEAFRNGGYQGVVKTTAVTGRVILSAGTFGSAKILLRSGIGPVDQLEVVKRSTDGPTMISNSDWIELPVGYNLEDHTNTDVVISHPDVVFYDFYEAYDNPIPADKNMYLGKRSGILAQAAPNIGPLFWEEIKGADGVVRQLQWTARVEGSLDTPNGIAMTMSQYLGRGAKSRGRMTITPALTTVVSTNPYLRDNNDVQAVIQGIKSLKDALKDVPNLVWNHPSDDQTVEDYVNNMLVSYTNRRSNHWIGTNKLGTDDGRNRGTSVVDLNTKVYGTDNLFVVDASIFPGHVTTNPQAYVIIAAERASERILALPANKAQRRFEQCGGKLWTGSFTCQEPYTCTYQNDYYSQCL</sequence>
<dbReference type="PROSITE" id="PS51164">
    <property type="entry name" value="CBM1_2"/>
    <property type="match status" value="1"/>
</dbReference>
<evidence type="ECO:0000256" key="2">
    <source>
        <dbReference type="ARBA" id="ARBA00022729"/>
    </source>
</evidence>
<proteinExistence type="inferred from homology"/>
<keyword evidence="3" id="KW-0274">FAD</keyword>
<dbReference type="PROSITE" id="PS00623">
    <property type="entry name" value="GMC_OXRED_1"/>
    <property type="match status" value="1"/>
</dbReference>
<evidence type="ECO:0000256" key="3">
    <source>
        <dbReference type="RuleBase" id="RU003968"/>
    </source>
</evidence>
<comment type="caution">
    <text evidence="5">The sequence shown here is derived from an EMBL/GenBank/DDBJ whole genome shotgun (WGS) entry which is preliminary data.</text>
</comment>
<organism evidence="5 6">
    <name type="scientific">Monosporascus cannonballus</name>
    <dbReference type="NCBI Taxonomy" id="155416"/>
    <lineage>
        <taxon>Eukaryota</taxon>
        <taxon>Fungi</taxon>
        <taxon>Dikarya</taxon>
        <taxon>Ascomycota</taxon>
        <taxon>Pezizomycotina</taxon>
        <taxon>Sordariomycetes</taxon>
        <taxon>Xylariomycetidae</taxon>
        <taxon>Xylariales</taxon>
        <taxon>Xylariales incertae sedis</taxon>
        <taxon>Monosporascus</taxon>
    </lineage>
</organism>
<dbReference type="SUPFAM" id="SSF54373">
    <property type="entry name" value="FAD-linked reductases, C-terminal domain"/>
    <property type="match status" value="1"/>
</dbReference>
<dbReference type="Pfam" id="PF00734">
    <property type="entry name" value="CBM_1"/>
    <property type="match status" value="1"/>
</dbReference>
<accession>A0ABY0HDI1</accession>
<dbReference type="InterPro" id="IPR000172">
    <property type="entry name" value="GMC_OxRdtase_N"/>
</dbReference>
<dbReference type="SUPFAM" id="SSF49344">
    <property type="entry name" value="CBD9-like"/>
    <property type="match status" value="1"/>
</dbReference>
<dbReference type="InterPro" id="IPR007867">
    <property type="entry name" value="GMC_OxRtase_C"/>
</dbReference>
<dbReference type="CDD" id="cd09630">
    <property type="entry name" value="CDH_like_cytochrome"/>
    <property type="match status" value="1"/>
</dbReference>
<dbReference type="Pfam" id="PF00732">
    <property type="entry name" value="GMC_oxred_N"/>
    <property type="match status" value="1"/>
</dbReference>
<dbReference type="InterPro" id="IPR036188">
    <property type="entry name" value="FAD/NAD-bd_sf"/>
</dbReference>
<protein>
    <recommendedName>
        <fullName evidence="4">CBM1 domain-containing protein</fullName>
    </recommendedName>
</protein>
<dbReference type="SMART" id="SM00236">
    <property type="entry name" value="fCBD"/>
    <property type="match status" value="1"/>
</dbReference>
<dbReference type="InterPro" id="IPR000254">
    <property type="entry name" value="CBD"/>
</dbReference>
<keyword evidence="2" id="KW-0732">Signal</keyword>
<dbReference type="Gene3D" id="2.60.40.1210">
    <property type="entry name" value="Cellobiose dehydrogenase, cytochrome domain"/>
    <property type="match status" value="1"/>
</dbReference>
<keyword evidence="6" id="KW-1185">Reference proteome</keyword>